<reference evidence="9 10" key="1">
    <citation type="journal article" date="2018" name="Nat. Biotechnol.">
        <title>A standardized bacterial taxonomy based on genome phylogeny substantially revises the tree of life.</title>
        <authorList>
            <person name="Parks D.H."/>
            <person name="Chuvochina M."/>
            <person name="Waite D.W."/>
            <person name="Rinke C."/>
            <person name="Skarshewski A."/>
            <person name="Chaumeil P.A."/>
            <person name="Hugenholtz P."/>
        </authorList>
    </citation>
    <scope>NUCLEOTIDE SEQUENCE [LARGE SCALE GENOMIC DNA]</scope>
    <source>
        <strain evidence="9">UBA8672</strain>
    </source>
</reference>
<dbReference type="Gene3D" id="1.10.287.130">
    <property type="match status" value="1"/>
</dbReference>
<dbReference type="SMART" id="SM00388">
    <property type="entry name" value="HisKA"/>
    <property type="match status" value="1"/>
</dbReference>
<comment type="catalytic activity">
    <reaction evidence="1">
        <text>ATP + protein L-histidine = ADP + protein N-phospho-L-histidine.</text>
        <dbReference type="EC" id="2.7.13.3"/>
    </reaction>
</comment>
<dbReference type="EMBL" id="DPPF01000135">
    <property type="protein sequence ID" value="HCW93361.1"/>
    <property type="molecule type" value="Genomic_DNA"/>
</dbReference>
<feature type="non-terminal residue" evidence="9">
    <location>
        <position position="131"/>
    </location>
</feature>
<dbReference type="Proteomes" id="UP000262325">
    <property type="component" value="Unassembled WGS sequence"/>
</dbReference>
<dbReference type="PANTHER" id="PTHR43065">
    <property type="entry name" value="SENSOR HISTIDINE KINASE"/>
    <property type="match status" value="1"/>
</dbReference>
<name>A0A3D5QBY8_FLESI</name>
<evidence type="ECO:0000256" key="6">
    <source>
        <dbReference type="ARBA" id="ARBA00022840"/>
    </source>
</evidence>
<dbReference type="EC" id="2.7.13.3" evidence="2"/>
<dbReference type="SUPFAM" id="SSF47384">
    <property type="entry name" value="Homodimeric domain of signal transducing histidine kinase"/>
    <property type="match status" value="1"/>
</dbReference>
<dbReference type="GO" id="GO:0005524">
    <property type="term" value="F:ATP binding"/>
    <property type="evidence" value="ECO:0007669"/>
    <property type="project" value="UniProtKB-KW"/>
</dbReference>
<keyword evidence="6" id="KW-0067">ATP-binding</keyword>
<feature type="domain" description="Signal transduction histidine kinase dimerisation/phosphoacceptor" evidence="8">
    <location>
        <begin position="14"/>
        <end position="80"/>
    </location>
</feature>
<evidence type="ECO:0000256" key="3">
    <source>
        <dbReference type="ARBA" id="ARBA00022679"/>
    </source>
</evidence>
<evidence type="ECO:0000256" key="5">
    <source>
        <dbReference type="ARBA" id="ARBA00022777"/>
    </source>
</evidence>
<comment type="caution">
    <text evidence="9">The sequence shown here is derived from an EMBL/GenBank/DDBJ whole genome shotgun (WGS) entry which is preliminary data.</text>
</comment>
<dbReference type="InterPro" id="IPR036097">
    <property type="entry name" value="HisK_dim/P_sf"/>
</dbReference>
<evidence type="ECO:0000259" key="8">
    <source>
        <dbReference type="SMART" id="SM00388"/>
    </source>
</evidence>
<gene>
    <name evidence="9" type="ORF">DHM44_06745</name>
</gene>
<accession>A0A3D5QBY8</accession>
<sequence>ELTKQVIQSQKLEAVGQLAGGIAHDFNNFLAGMMAYIDLLKRSRNLEQHEKEYLSQMMQLAERSAKLVENILAFSRKQVSIPQVIDVNRQLSISEKLYRKMIKENIQLMVEYYSHPIYIKIDPVQLDQIIL</sequence>
<feature type="non-terminal residue" evidence="9">
    <location>
        <position position="1"/>
    </location>
</feature>
<organism evidence="9 10">
    <name type="scientific">Flexistipes sinusarabici</name>
    <dbReference type="NCBI Taxonomy" id="2352"/>
    <lineage>
        <taxon>Bacteria</taxon>
        <taxon>Pseudomonadati</taxon>
        <taxon>Deferribacterota</taxon>
        <taxon>Deferribacteres</taxon>
        <taxon>Deferribacterales</taxon>
        <taxon>Flexistipitaceae</taxon>
        <taxon>Flexistipes</taxon>
    </lineage>
</organism>
<dbReference type="CDD" id="cd00082">
    <property type="entry name" value="HisKA"/>
    <property type="match status" value="1"/>
</dbReference>
<evidence type="ECO:0000256" key="7">
    <source>
        <dbReference type="ARBA" id="ARBA00023012"/>
    </source>
</evidence>
<dbReference type="AlphaFoldDB" id="A0A3D5QBY8"/>
<evidence type="ECO:0000313" key="9">
    <source>
        <dbReference type="EMBL" id="HCW93361.1"/>
    </source>
</evidence>
<protein>
    <recommendedName>
        <fullName evidence="2">histidine kinase</fullName>
        <ecNumber evidence="2">2.7.13.3</ecNumber>
    </recommendedName>
</protein>
<dbReference type="Pfam" id="PF00512">
    <property type="entry name" value="HisKA"/>
    <property type="match status" value="1"/>
</dbReference>
<evidence type="ECO:0000256" key="2">
    <source>
        <dbReference type="ARBA" id="ARBA00012438"/>
    </source>
</evidence>
<evidence type="ECO:0000256" key="1">
    <source>
        <dbReference type="ARBA" id="ARBA00000085"/>
    </source>
</evidence>
<dbReference type="PANTHER" id="PTHR43065:SF46">
    <property type="entry name" value="C4-DICARBOXYLATE TRANSPORT SENSOR PROTEIN DCTB"/>
    <property type="match status" value="1"/>
</dbReference>
<keyword evidence="4" id="KW-0547">Nucleotide-binding</keyword>
<keyword evidence="5" id="KW-0418">Kinase</keyword>
<keyword evidence="3" id="KW-0808">Transferase</keyword>
<proteinExistence type="predicted"/>
<evidence type="ECO:0000313" key="10">
    <source>
        <dbReference type="Proteomes" id="UP000262325"/>
    </source>
</evidence>
<evidence type="ECO:0000256" key="4">
    <source>
        <dbReference type="ARBA" id="ARBA00022741"/>
    </source>
</evidence>
<dbReference type="InterPro" id="IPR003661">
    <property type="entry name" value="HisK_dim/P_dom"/>
</dbReference>
<dbReference type="GO" id="GO:0000155">
    <property type="term" value="F:phosphorelay sensor kinase activity"/>
    <property type="evidence" value="ECO:0007669"/>
    <property type="project" value="InterPro"/>
</dbReference>
<keyword evidence="7" id="KW-0902">Two-component regulatory system</keyword>